<name>A0ABR4P5F2_9HELO</name>
<organism evidence="2 3">
    <name type="scientific">Phlyctema vagabunda</name>
    <dbReference type="NCBI Taxonomy" id="108571"/>
    <lineage>
        <taxon>Eukaryota</taxon>
        <taxon>Fungi</taxon>
        <taxon>Dikarya</taxon>
        <taxon>Ascomycota</taxon>
        <taxon>Pezizomycotina</taxon>
        <taxon>Leotiomycetes</taxon>
        <taxon>Helotiales</taxon>
        <taxon>Dermateaceae</taxon>
        <taxon>Phlyctema</taxon>
    </lineage>
</organism>
<reference evidence="2 3" key="1">
    <citation type="submission" date="2024-06" db="EMBL/GenBank/DDBJ databases">
        <title>Complete genome of Phlyctema vagabunda strain 19-DSS-EL-015.</title>
        <authorList>
            <person name="Fiorenzani C."/>
        </authorList>
    </citation>
    <scope>NUCLEOTIDE SEQUENCE [LARGE SCALE GENOMIC DNA]</scope>
    <source>
        <strain evidence="2 3">19-DSS-EL-015</strain>
    </source>
</reference>
<evidence type="ECO:0000256" key="1">
    <source>
        <dbReference type="SAM" id="MobiDB-lite"/>
    </source>
</evidence>
<gene>
    <name evidence="2" type="ORF">PVAG01_10255</name>
</gene>
<sequence>MGWFGGTSDDKDGAKSQDPLRDLDPSLREFLAKESPVKYNTSEPQPVAPKPIPAQEPKKAQPEPVSPESNDPPKAPAQSLYQDGRYAHLWKTYVPQNQIEESMKSDAEKVTDVIDAYKFRKAQIGMAALENCAIEQWEVNECFQRGGWAAKMTMCGAENRKMDRCYTLQGKFLRALGFLSSFDRPPEVDEKIQMHADTLYHRMLDQEKDIEKAKAEGRPIPSFPPLLSSAKQIKEQTALTDSSKLPAKTQADLKERTKDMSVIEKELEEASITAEINSGRQVAGGLSAIYRKQDAERAKRKEEGKETLGDRFTSIIRWF</sequence>
<dbReference type="Proteomes" id="UP001629113">
    <property type="component" value="Unassembled WGS sequence"/>
</dbReference>
<proteinExistence type="predicted"/>
<dbReference type="EMBL" id="JBFCZG010000009">
    <property type="protein sequence ID" value="KAL3418539.1"/>
    <property type="molecule type" value="Genomic_DNA"/>
</dbReference>
<keyword evidence="3" id="KW-1185">Reference proteome</keyword>
<feature type="compositionally biased region" description="Basic and acidic residues" evidence="1">
    <location>
        <begin position="8"/>
        <end position="36"/>
    </location>
</feature>
<comment type="caution">
    <text evidence="2">The sequence shown here is derived from an EMBL/GenBank/DDBJ whole genome shotgun (WGS) entry which is preliminary data.</text>
</comment>
<protein>
    <submittedName>
        <fullName evidence="2">Autophagy protein</fullName>
    </submittedName>
</protein>
<feature type="region of interest" description="Disordered" evidence="1">
    <location>
        <begin position="1"/>
        <end position="79"/>
    </location>
</feature>
<evidence type="ECO:0000313" key="3">
    <source>
        <dbReference type="Proteomes" id="UP001629113"/>
    </source>
</evidence>
<evidence type="ECO:0000313" key="2">
    <source>
        <dbReference type="EMBL" id="KAL3418539.1"/>
    </source>
</evidence>
<accession>A0ABR4P5F2</accession>